<dbReference type="PROSITE" id="PS50863">
    <property type="entry name" value="B3"/>
    <property type="match status" value="1"/>
</dbReference>
<evidence type="ECO:0000256" key="4">
    <source>
        <dbReference type="ARBA" id="ARBA00023125"/>
    </source>
</evidence>
<comment type="subcellular location">
    <subcellularLocation>
        <location evidence="1">Nucleus</location>
    </subcellularLocation>
</comment>
<dbReference type="Proteomes" id="UP001417504">
    <property type="component" value="Unassembled WGS sequence"/>
</dbReference>
<accession>A0AAP0JAN3</accession>
<dbReference type="AlphaFoldDB" id="A0AAP0JAN3"/>
<keyword evidence="5" id="KW-0804">Transcription</keyword>
<keyword evidence="2" id="KW-0677">Repeat</keyword>
<evidence type="ECO:0000259" key="8">
    <source>
        <dbReference type="PROSITE" id="PS50863"/>
    </source>
</evidence>
<dbReference type="PANTHER" id="PTHR31674:SF62">
    <property type="entry name" value="B3 DOMAIN-CONTAINING PROTEIN REM14-RELATED"/>
    <property type="match status" value="1"/>
</dbReference>
<gene>
    <name evidence="9" type="ORF">Sjap_010147</name>
</gene>
<feature type="domain" description="TF-B3" evidence="8">
    <location>
        <begin position="404"/>
        <end position="499"/>
    </location>
</feature>
<evidence type="ECO:0000256" key="3">
    <source>
        <dbReference type="ARBA" id="ARBA00023015"/>
    </source>
</evidence>
<evidence type="ECO:0000256" key="7">
    <source>
        <dbReference type="SAM" id="MobiDB-lite"/>
    </source>
</evidence>
<feature type="region of interest" description="Disordered" evidence="7">
    <location>
        <begin position="349"/>
        <end position="368"/>
    </location>
</feature>
<evidence type="ECO:0000256" key="2">
    <source>
        <dbReference type="ARBA" id="ARBA00022737"/>
    </source>
</evidence>
<dbReference type="CDD" id="cd10017">
    <property type="entry name" value="B3_DNA"/>
    <property type="match status" value="1"/>
</dbReference>
<name>A0AAP0JAN3_9MAGN</name>
<keyword evidence="3" id="KW-0805">Transcription regulation</keyword>
<evidence type="ECO:0000256" key="6">
    <source>
        <dbReference type="ARBA" id="ARBA00023242"/>
    </source>
</evidence>
<feature type="region of interest" description="Disordered" evidence="7">
    <location>
        <begin position="162"/>
        <end position="182"/>
    </location>
</feature>
<dbReference type="InterPro" id="IPR039218">
    <property type="entry name" value="REM_fam"/>
</dbReference>
<comment type="caution">
    <text evidence="9">The sequence shown here is derived from an EMBL/GenBank/DDBJ whole genome shotgun (WGS) entry which is preliminary data.</text>
</comment>
<feature type="compositionally biased region" description="Basic and acidic residues" evidence="7">
    <location>
        <begin position="162"/>
        <end position="178"/>
    </location>
</feature>
<dbReference type="InterPro" id="IPR003340">
    <property type="entry name" value="B3_DNA-bd"/>
</dbReference>
<keyword evidence="4" id="KW-0238">DNA-binding</keyword>
<dbReference type="EMBL" id="JBBNAE010000004">
    <property type="protein sequence ID" value="KAK9129660.1"/>
    <property type="molecule type" value="Genomic_DNA"/>
</dbReference>
<evidence type="ECO:0000313" key="10">
    <source>
        <dbReference type="Proteomes" id="UP001417504"/>
    </source>
</evidence>
<dbReference type="InterPro" id="IPR015300">
    <property type="entry name" value="DNA-bd_pseudobarrel_sf"/>
</dbReference>
<organism evidence="9 10">
    <name type="scientific">Stephania japonica</name>
    <dbReference type="NCBI Taxonomy" id="461633"/>
    <lineage>
        <taxon>Eukaryota</taxon>
        <taxon>Viridiplantae</taxon>
        <taxon>Streptophyta</taxon>
        <taxon>Embryophyta</taxon>
        <taxon>Tracheophyta</taxon>
        <taxon>Spermatophyta</taxon>
        <taxon>Magnoliopsida</taxon>
        <taxon>Ranunculales</taxon>
        <taxon>Menispermaceae</taxon>
        <taxon>Menispermoideae</taxon>
        <taxon>Cissampelideae</taxon>
        <taxon>Stephania</taxon>
    </lineage>
</organism>
<reference evidence="9 10" key="1">
    <citation type="submission" date="2024-01" db="EMBL/GenBank/DDBJ databases">
        <title>Genome assemblies of Stephania.</title>
        <authorList>
            <person name="Yang L."/>
        </authorList>
    </citation>
    <scope>NUCLEOTIDE SEQUENCE [LARGE SCALE GENOMIC DNA]</scope>
    <source>
        <strain evidence="9">QJT</strain>
        <tissue evidence="9">Leaf</tissue>
    </source>
</reference>
<dbReference type="Pfam" id="PF02362">
    <property type="entry name" value="B3"/>
    <property type="match status" value="1"/>
</dbReference>
<dbReference type="GO" id="GO:0005634">
    <property type="term" value="C:nucleus"/>
    <property type="evidence" value="ECO:0007669"/>
    <property type="project" value="UniProtKB-SubCell"/>
</dbReference>
<feature type="region of interest" description="Disordered" evidence="7">
    <location>
        <begin position="39"/>
        <end position="66"/>
    </location>
</feature>
<dbReference type="SUPFAM" id="SSF101936">
    <property type="entry name" value="DNA-binding pseudobarrel domain"/>
    <property type="match status" value="1"/>
</dbReference>
<evidence type="ECO:0000313" key="9">
    <source>
        <dbReference type="EMBL" id="KAK9129660.1"/>
    </source>
</evidence>
<evidence type="ECO:0000256" key="1">
    <source>
        <dbReference type="ARBA" id="ARBA00004123"/>
    </source>
</evidence>
<sequence length="499" mass="56341">MEIGYPCSNATVDVGSDFHKKKDGPKTCNSRNPILKCKEEQVEDDGTVDASETSEDTETLETSEETFEDDDAIEILDADTFHKNVCRKINFDECEGLVMEKLRNRKNKVDEGKQCSSQSVRSRFSFRTMSNKTTEVASSRFHKLAGTSSNCNHLLQCKKEPFESKGKEKQLSHDENNRRQMKHKSVLWSGNVNSKLNPHCQDKRNAGQFVGGSNRSRVTRDRSEEFCGASDKIAELIVSDGGSSRMRINNESVYPYPCKKFRSSQELGLPVFYSGKTRGLVDSCETNEVRNRGDETSNNNVKKEVLEMDVHSFEKIPSELTELRKANLAKFVTTKSVVSGIQINGSIKRSGQNSDSFKHGLQSQESPVPLLNQNSIPGNIPMTIKVEAEDIMVSPASTSRNACFQVTMRRSYVNEKFRLYVPLRLASVLKHNSEGVVLQLPDGRRWRVKLKCYKPSYIQLNHGWKDFVLDNGLKEGDVCLFRVVEKEPDVIKVVILRST</sequence>
<keyword evidence="10" id="KW-1185">Reference proteome</keyword>
<dbReference type="GO" id="GO:0003677">
    <property type="term" value="F:DNA binding"/>
    <property type="evidence" value="ECO:0007669"/>
    <property type="project" value="UniProtKB-KW"/>
</dbReference>
<dbReference type="Gene3D" id="2.40.330.10">
    <property type="entry name" value="DNA-binding pseudobarrel domain"/>
    <property type="match status" value="1"/>
</dbReference>
<keyword evidence="6" id="KW-0539">Nucleus</keyword>
<dbReference type="SMART" id="SM01019">
    <property type="entry name" value="B3"/>
    <property type="match status" value="1"/>
</dbReference>
<dbReference type="PANTHER" id="PTHR31674">
    <property type="entry name" value="B3 DOMAIN-CONTAINING PROTEIN REM-LIKE 3-RELATED"/>
    <property type="match status" value="1"/>
</dbReference>
<protein>
    <recommendedName>
        <fullName evidence="8">TF-B3 domain-containing protein</fullName>
    </recommendedName>
</protein>
<evidence type="ECO:0000256" key="5">
    <source>
        <dbReference type="ARBA" id="ARBA00023163"/>
    </source>
</evidence>
<proteinExistence type="predicted"/>
<feature type="compositionally biased region" description="Acidic residues" evidence="7">
    <location>
        <begin position="41"/>
        <end position="66"/>
    </location>
</feature>